<evidence type="ECO:0000259" key="3">
    <source>
        <dbReference type="Pfam" id="PF14383"/>
    </source>
</evidence>
<dbReference type="Proteomes" id="UP000236161">
    <property type="component" value="Unassembled WGS sequence"/>
</dbReference>
<dbReference type="Pfam" id="PF12552">
    <property type="entry name" value="DUF3741"/>
    <property type="match status" value="1"/>
</dbReference>
<dbReference type="InterPro" id="IPR032795">
    <property type="entry name" value="DUF3741-assoc"/>
</dbReference>
<evidence type="ECO:0000256" key="1">
    <source>
        <dbReference type="SAM" id="MobiDB-lite"/>
    </source>
</evidence>
<accession>A0A2H9ZYZ6</accession>
<keyword evidence="5" id="KW-1185">Reference proteome</keyword>
<name>A0A2H9ZYZ6_9ASPA</name>
<dbReference type="STRING" id="1088818.A0A2H9ZYZ6"/>
<reference evidence="4 5" key="1">
    <citation type="journal article" date="2017" name="Nature">
        <title>The Apostasia genome and the evolution of orchids.</title>
        <authorList>
            <person name="Zhang G.Q."/>
            <person name="Liu K.W."/>
            <person name="Li Z."/>
            <person name="Lohaus R."/>
            <person name="Hsiao Y.Y."/>
            <person name="Niu S.C."/>
            <person name="Wang J.Y."/>
            <person name="Lin Y.C."/>
            <person name="Xu Q."/>
            <person name="Chen L.J."/>
            <person name="Yoshida K."/>
            <person name="Fujiwara S."/>
            <person name="Wang Z.W."/>
            <person name="Zhang Y.Q."/>
            <person name="Mitsuda N."/>
            <person name="Wang M."/>
            <person name="Liu G.H."/>
            <person name="Pecoraro L."/>
            <person name="Huang H.X."/>
            <person name="Xiao X.J."/>
            <person name="Lin M."/>
            <person name="Wu X.Y."/>
            <person name="Wu W.L."/>
            <person name="Chen Y.Y."/>
            <person name="Chang S.B."/>
            <person name="Sakamoto S."/>
            <person name="Ohme-Takagi M."/>
            <person name="Yagi M."/>
            <person name="Zeng S.J."/>
            <person name="Shen C.Y."/>
            <person name="Yeh C.M."/>
            <person name="Luo Y.B."/>
            <person name="Tsai W.C."/>
            <person name="Van de Peer Y."/>
            <person name="Liu Z.J."/>
        </authorList>
    </citation>
    <scope>NUCLEOTIDE SEQUENCE [LARGE SCALE GENOMIC DNA]</scope>
    <source>
        <strain evidence="5">cv. Shenzhen</strain>
        <tissue evidence="4">Stem</tissue>
    </source>
</reference>
<dbReference type="Pfam" id="PF14383">
    <property type="entry name" value="VARLMGL"/>
    <property type="match status" value="1"/>
</dbReference>
<feature type="region of interest" description="Disordered" evidence="1">
    <location>
        <begin position="1"/>
        <end position="20"/>
    </location>
</feature>
<feature type="compositionally biased region" description="Basic and acidic residues" evidence="1">
    <location>
        <begin position="1"/>
        <end position="18"/>
    </location>
</feature>
<dbReference type="OrthoDB" id="1925259at2759"/>
<sequence length="768" mass="85741">MDGLIDRSRPTGSRERASYHAGVGLGSKDFSLEGYGRVGKHMKHYTVDFDSNPNNGSATEDIFCNALHGGQHKEVDETLLESHKEEKKQSLVENRRSSPSVIARLMGLDELPLPAVLSESQKDNAGSLLKNSFVDFEENYKSSGRHEYTTSRSGIQTSRAAQELVSSSNAKKHNDQVVPENLCSKPDVAFIMKQFVEANCLSTSETLQESKELNDALDVLDANKDLFSKFLREPNSVYAKHLHDLKFSKCFGQMSDTRFSKPLDGKMHENNEPFYRVVEETEQCKEKHKDAAYCCSKSTGNLAKHSANMPTDSLLQKLLISRYAGKFETSSHTTSIVLLKPSFQKVQSTIRVDSLSRPLQSRHPICRRRGEVRQDLLDGREQSESFDLKTGGYKAKGARELFGDSLHPVKLSSKSCSQGVRTLKVENCDSSSSHLGEPYLSREARKRLSERWKLTQPSNVKLLEGTSTLAEMLSLSDTEAPSTLDQFIRVSNENVANDDIHESRAYPSGISSRDGWKDDSGTSVAKSKHLPASATIYGTSKPQSGKQVDSFDDCYMLKDVLNLEQNDLLDLNIKRGHSLLRNFKNWQNKRRNITSCGEENKSPECEVELHHDDQRRKTFLNDLIEHKTVFSRLSQRNKADLGHLVYSSSTPKSLGSNIHALAKLEEFQQPVKLNCLSSDAIEEVIAEGSLFDSTEVEASLEDLKQYEPSIVPKFAEHPSPVSVLDPPSEDEKSSPECLESISAALQGKGKQLLYVFLSICRSANFKAT</sequence>
<proteinExistence type="predicted"/>
<gene>
    <name evidence="4" type="ORF">AXF42_Ash017427</name>
</gene>
<evidence type="ECO:0000313" key="5">
    <source>
        <dbReference type="Proteomes" id="UP000236161"/>
    </source>
</evidence>
<feature type="domain" description="DUF3741" evidence="3">
    <location>
        <begin position="98"/>
        <end position="112"/>
    </location>
</feature>
<evidence type="ECO:0000313" key="4">
    <source>
        <dbReference type="EMBL" id="PKA48528.1"/>
    </source>
</evidence>
<organism evidence="4 5">
    <name type="scientific">Apostasia shenzhenica</name>
    <dbReference type="NCBI Taxonomy" id="1088818"/>
    <lineage>
        <taxon>Eukaryota</taxon>
        <taxon>Viridiplantae</taxon>
        <taxon>Streptophyta</taxon>
        <taxon>Embryophyta</taxon>
        <taxon>Tracheophyta</taxon>
        <taxon>Spermatophyta</taxon>
        <taxon>Magnoliopsida</taxon>
        <taxon>Liliopsida</taxon>
        <taxon>Asparagales</taxon>
        <taxon>Orchidaceae</taxon>
        <taxon>Apostasioideae</taxon>
        <taxon>Apostasia</taxon>
    </lineage>
</organism>
<evidence type="ECO:0000259" key="2">
    <source>
        <dbReference type="Pfam" id="PF12552"/>
    </source>
</evidence>
<dbReference type="PANTHER" id="PTHR46836">
    <property type="entry name" value="AFADIN"/>
    <property type="match status" value="1"/>
</dbReference>
<dbReference type="PANTHER" id="PTHR46836:SF8">
    <property type="entry name" value="AFADIN"/>
    <property type="match status" value="1"/>
</dbReference>
<protein>
    <recommendedName>
        <fullName evidence="6">DUF3741 domain-containing protein</fullName>
    </recommendedName>
</protein>
<dbReference type="EMBL" id="KZ452313">
    <property type="protein sequence ID" value="PKA48528.1"/>
    <property type="molecule type" value="Genomic_DNA"/>
</dbReference>
<evidence type="ECO:0008006" key="6">
    <source>
        <dbReference type="Google" id="ProtNLM"/>
    </source>
</evidence>
<dbReference type="InterPro" id="IPR022212">
    <property type="entry name" value="DUF3741"/>
</dbReference>
<dbReference type="AlphaFoldDB" id="A0A2H9ZYZ6"/>
<feature type="region of interest" description="Disordered" evidence="1">
    <location>
        <begin position="500"/>
        <end position="527"/>
    </location>
</feature>
<feature type="domain" description="DUF3741" evidence="2">
    <location>
        <begin position="193"/>
        <end position="236"/>
    </location>
</feature>